<dbReference type="STRING" id="582851.GCA_900162665_01365"/>
<dbReference type="InterPro" id="IPR001296">
    <property type="entry name" value="Glyco_trans_1"/>
</dbReference>
<dbReference type="Gene3D" id="3.40.50.2000">
    <property type="entry name" value="Glycogen Phosphorylase B"/>
    <property type="match status" value="2"/>
</dbReference>
<keyword evidence="4" id="KW-1185">Reference proteome</keyword>
<name>A0A511ZMV4_9BACI</name>
<accession>A0A511ZMV4</accession>
<gene>
    <name evidence="3" type="primary">epsF_2</name>
    <name evidence="3" type="ORF">OSO01_35100</name>
</gene>
<dbReference type="CDD" id="cd03812">
    <property type="entry name" value="GT4_CapH-like"/>
    <property type="match status" value="1"/>
</dbReference>
<dbReference type="OrthoDB" id="9804196at2"/>
<evidence type="ECO:0000259" key="2">
    <source>
        <dbReference type="Pfam" id="PF13579"/>
    </source>
</evidence>
<dbReference type="PANTHER" id="PTHR45947:SF3">
    <property type="entry name" value="SULFOQUINOVOSYL TRANSFERASE SQD2"/>
    <property type="match status" value="1"/>
</dbReference>
<feature type="domain" description="Glycosyltransferase subfamily 4-like N-terminal" evidence="2">
    <location>
        <begin position="17"/>
        <end position="156"/>
    </location>
</feature>
<evidence type="ECO:0000313" key="3">
    <source>
        <dbReference type="EMBL" id="GEN88771.1"/>
    </source>
</evidence>
<organism evidence="3 4">
    <name type="scientific">Oceanobacillus sojae</name>
    <dbReference type="NCBI Taxonomy" id="582851"/>
    <lineage>
        <taxon>Bacteria</taxon>
        <taxon>Bacillati</taxon>
        <taxon>Bacillota</taxon>
        <taxon>Bacilli</taxon>
        <taxon>Bacillales</taxon>
        <taxon>Bacillaceae</taxon>
        <taxon>Oceanobacillus</taxon>
    </lineage>
</organism>
<dbReference type="Pfam" id="PF13579">
    <property type="entry name" value="Glyco_trans_4_4"/>
    <property type="match status" value="1"/>
</dbReference>
<dbReference type="SUPFAM" id="SSF53756">
    <property type="entry name" value="UDP-Glycosyltransferase/glycogen phosphorylase"/>
    <property type="match status" value="1"/>
</dbReference>
<keyword evidence="3" id="KW-0808">Transferase</keyword>
<reference evidence="3 4" key="1">
    <citation type="submission" date="2019-07" db="EMBL/GenBank/DDBJ databases">
        <title>Whole genome shotgun sequence of Oceanobacillus sojae NBRC 105379.</title>
        <authorList>
            <person name="Hosoyama A."/>
            <person name="Uohara A."/>
            <person name="Ohji S."/>
            <person name="Ichikawa N."/>
        </authorList>
    </citation>
    <scope>NUCLEOTIDE SEQUENCE [LARGE SCALE GENOMIC DNA]</scope>
    <source>
        <strain evidence="3 4">NBRC 105379</strain>
    </source>
</reference>
<proteinExistence type="predicted"/>
<dbReference type="Pfam" id="PF00534">
    <property type="entry name" value="Glycos_transf_1"/>
    <property type="match status" value="1"/>
</dbReference>
<dbReference type="InterPro" id="IPR028098">
    <property type="entry name" value="Glyco_trans_4-like_N"/>
</dbReference>
<sequence>MGSPLRVLHAVVNMNHGGAETLIMNLYRNINREKVQFDFLTCKAGLFDKEIEAMGGKIYRIPYLTEAGHFGYLQALNTFFTEHKTYKIIHSHMDKMSGFVIRAAKKAGIPVRIAHSHNTQSEGHLFIKMYKWYAGTFIRPNATHLYACSQAAAEWMFISEAKQTFILNNGIEIDKFKYSNIKGSLLRDAFNITEEAFVLGHVGRFHEQKNHKFIINLFYILNKEMENLHLVFVGDGPSRKEMERKVKELKLDKKIKFLGVRDDISDLLQMFDLFIFPSFFEGLPVTLVEAQASGLPCIISDSITEEVDMNLGLIHRLSISDKDLWIRKVKELKKEPPSREIVKEHLVTKGYDIKYTAADLQAKYLSVGGR</sequence>
<dbReference type="PANTHER" id="PTHR45947">
    <property type="entry name" value="SULFOQUINOVOSYL TRANSFERASE SQD2"/>
    <property type="match status" value="1"/>
</dbReference>
<dbReference type="Proteomes" id="UP000321558">
    <property type="component" value="Unassembled WGS sequence"/>
</dbReference>
<dbReference type="GO" id="GO:0016758">
    <property type="term" value="F:hexosyltransferase activity"/>
    <property type="evidence" value="ECO:0007669"/>
    <property type="project" value="TreeGrafter"/>
</dbReference>
<comment type="caution">
    <text evidence="3">The sequence shown here is derived from an EMBL/GenBank/DDBJ whole genome shotgun (WGS) entry which is preliminary data.</text>
</comment>
<dbReference type="AlphaFoldDB" id="A0A511ZMV4"/>
<dbReference type="EMBL" id="BJYM01000015">
    <property type="protein sequence ID" value="GEN88771.1"/>
    <property type="molecule type" value="Genomic_DNA"/>
</dbReference>
<dbReference type="RefSeq" id="WP_147211670.1">
    <property type="nucleotide sequence ID" value="NZ_BJYM01000015.1"/>
</dbReference>
<feature type="domain" description="Glycosyl transferase family 1" evidence="1">
    <location>
        <begin position="187"/>
        <end position="341"/>
    </location>
</feature>
<dbReference type="InterPro" id="IPR050194">
    <property type="entry name" value="Glycosyltransferase_grp1"/>
</dbReference>
<evidence type="ECO:0000313" key="4">
    <source>
        <dbReference type="Proteomes" id="UP000321558"/>
    </source>
</evidence>
<protein>
    <submittedName>
        <fullName evidence="3">Putative glycosyltransferase EpsF</fullName>
    </submittedName>
</protein>
<evidence type="ECO:0000259" key="1">
    <source>
        <dbReference type="Pfam" id="PF00534"/>
    </source>
</evidence>